<dbReference type="SMART" id="SM01217">
    <property type="entry name" value="Fn3_like"/>
    <property type="match status" value="1"/>
</dbReference>
<dbReference type="GO" id="GO:0005576">
    <property type="term" value="C:extracellular region"/>
    <property type="evidence" value="ECO:0007669"/>
    <property type="project" value="UniProtKB-SubCell"/>
</dbReference>
<dbReference type="Pfam" id="PF01915">
    <property type="entry name" value="Glyco_hydro_3_C"/>
    <property type="match status" value="1"/>
</dbReference>
<keyword evidence="10" id="KW-0325">Glycoprotein</keyword>
<keyword evidence="7" id="KW-0732">Signal</keyword>
<dbReference type="InterPro" id="IPR036962">
    <property type="entry name" value="Glyco_hydro_3_N_sf"/>
</dbReference>
<dbReference type="InterPro" id="IPR036881">
    <property type="entry name" value="Glyco_hydro_3_C_sf"/>
</dbReference>
<feature type="region of interest" description="Disordered" evidence="15">
    <location>
        <begin position="238"/>
        <end position="259"/>
    </location>
</feature>
<dbReference type="Pfam" id="PF14310">
    <property type="entry name" value="Fn3-like"/>
    <property type="match status" value="1"/>
</dbReference>
<dbReference type="EMBL" id="ML993589">
    <property type="protein sequence ID" value="KAF2168928.1"/>
    <property type="molecule type" value="Genomic_DNA"/>
</dbReference>
<dbReference type="Gene3D" id="3.40.50.1700">
    <property type="entry name" value="Glycoside hydrolase family 3 C-terminal domain"/>
    <property type="match status" value="1"/>
</dbReference>
<evidence type="ECO:0000256" key="11">
    <source>
        <dbReference type="ARBA" id="ARBA00023277"/>
    </source>
</evidence>
<dbReference type="PRINTS" id="PR00133">
    <property type="entry name" value="GLHYDRLASE3"/>
</dbReference>
<dbReference type="Proteomes" id="UP000799537">
    <property type="component" value="Unassembled WGS sequence"/>
</dbReference>
<keyword evidence="19" id="KW-1185">Reference proteome</keyword>
<dbReference type="InterPro" id="IPR019800">
    <property type="entry name" value="Glyco_hydro_3_AS"/>
</dbReference>
<accession>A0A6A6CRX2</accession>
<protein>
    <recommendedName>
        <fullName evidence="5 14">beta-glucosidase</fullName>
        <ecNumber evidence="5 14">3.2.1.21</ecNumber>
    </recommendedName>
</protein>
<evidence type="ECO:0000256" key="3">
    <source>
        <dbReference type="ARBA" id="ARBA00004987"/>
    </source>
</evidence>
<comment type="similarity">
    <text evidence="4 14">Belongs to the glycosyl hydrolase 3 family.</text>
</comment>
<keyword evidence="8 14" id="KW-0378">Hydrolase</keyword>
<evidence type="ECO:0000256" key="16">
    <source>
        <dbReference type="SAM" id="Phobius"/>
    </source>
</evidence>
<dbReference type="Pfam" id="PF00933">
    <property type="entry name" value="Glyco_hydro_3"/>
    <property type="match status" value="1"/>
</dbReference>
<evidence type="ECO:0000313" key="19">
    <source>
        <dbReference type="Proteomes" id="UP000799537"/>
    </source>
</evidence>
<dbReference type="InterPro" id="IPR050288">
    <property type="entry name" value="Cellulose_deg_GH3"/>
</dbReference>
<dbReference type="InterPro" id="IPR026891">
    <property type="entry name" value="Fn3-like"/>
</dbReference>
<keyword evidence="6" id="KW-0964">Secreted</keyword>
<dbReference type="EC" id="3.2.1.21" evidence="5 14"/>
<proteinExistence type="inferred from homology"/>
<dbReference type="InterPro" id="IPR002772">
    <property type="entry name" value="Glyco_hydro_3_C"/>
</dbReference>
<evidence type="ECO:0000256" key="10">
    <source>
        <dbReference type="ARBA" id="ARBA00023180"/>
    </source>
</evidence>
<dbReference type="Gene3D" id="2.60.40.10">
    <property type="entry name" value="Immunoglobulins"/>
    <property type="match status" value="1"/>
</dbReference>
<sequence>MDEKETATAETTEKTPFLQRTQQSKFAVFCLRHKLIVFPVAVMVLLLPLLGLIALNTKEARAEYQSPVVWPSPEGYGAGNWSQSYDKAKAMVSKMTLEEMNNITIGYDPVKANTGCVGLSGSAPKHGFPGLCLHDAGNGVRDSDGVNAYSSGMHIGASWNVSLAYQRAVFMGAEFKKKGVNVALGPVVGPVGRIAEGGRFWEGFAADPYLTGILGAQSVRGLQENVIASVKHFLANEQETNRRPIPGDDGTTQSSSSNVDDHTMHELYLWPFQDALYAGAGCVMCSYQRLNNTYACENSKAMNGLLKGELNFQGFVVSDWVAQMSGLASANGGLDLAMPTSDYWDEGQLAKAVNDGSLNKTRLVDMATRIVATWYQFGQDNPDMPEIGVGMAPDLLKPHNFVDARDPASKDSLLQQAIEGHVLVKNVNGTLPLKKPRVLSVFGYDAIQHPTYNPGAFDFTWNRDVVTLQQNQLNSLAQNKPIQGAPQTAMGTLVVGGGSGSNTPAYLSSPYDALQDRAYDDDTMIFYDFTSIEPSVVSSSDACLVFINEYSSEEFDRPGLADEDSDNLVGSVARQCNNTIVVIHNAGIRLVDAWIDNTNVTAVIFAHLPGQDAGRAVVQLLYGDVSPSGRLPYTVAKQDSDYGSLQGPCNDDSQSPQCYYDEGVNIDYRAFLAKGITPRYEFGYGLTYTTFDYSALNINLNATSTANAASIAPFYTNGTTNQNSNRTDVGIGGLQSLFESMGTITATIHNSGDVAASEVAQLYLQIPVPYNSRNPGTRTLRGFDKVAVNPGESAQVTFPLRRKDISYWDTGNQTWITPSGDFKVWVGRSVLDLPLTGSFPLD</sequence>
<evidence type="ECO:0000256" key="7">
    <source>
        <dbReference type="ARBA" id="ARBA00022729"/>
    </source>
</evidence>
<organism evidence="18 19">
    <name type="scientific">Zasmidium cellare ATCC 36951</name>
    <dbReference type="NCBI Taxonomy" id="1080233"/>
    <lineage>
        <taxon>Eukaryota</taxon>
        <taxon>Fungi</taxon>
        <taxon>Dikarya</taxon>
        <taxon>Ascomycota</taxon>
        <taxon>Pezizomycotina</taxon>
        <taxon>Dothideomycetes</taxon>
        <taxon>Dothideomycetidae</taxon>
        <taxon>Mycosphaerellales</taxon>
        <taxon>Mycosphaerellaceae</taxon>
        <taxon>Zasmidium</taxon>
    </lineage>
</organism>
<keyword evidence="12 14" id="KW-0326">Glycosidase</keyword>
<dbReference type="FunFam" id="3.20.20.300:FF:000002">
    <property type="entry name" value="Probable beta-glucosidase"/>
    <property type="match status" value="1"/>
</dbReference>
<evidence type="ECO:0000256" key="14">
    <source>
        <dbReference type="RuleBase" id="RU361161"/>
    </source>
</evidence>
<dbReference type="SUPFAM" id="SSF52279">
    <property type="entry name" value="Beta-D-glucan exohydrolase, C-terminal domain"/>
    <property type="match status" value="1"/>
</dbReference>
<evidence type="ECO:0000256" key="4">
    <source>
        <dbReference type="ARBA" id="ARBA00005336"/>
    </source>
</evidence>
<name>A0A6A6CRX2_ZASCE</name>
<dbReference type="PANTHER" id="PTHR42715:SF5">
    <property type="entry name" value="BETA-GLUCOSIDASE M-RELATED"/>
    <property type="match status" value="1"/>
</dbReference>
<dbReference type="GO" id="GO:0008422">
    <property type="term" value="F:beta-glucosidase activity"/>
    <property type="evidence" value="ECO:0007669"/>
    <property type="project" value="UniProtKB-EC"/>
</dbReference>
<dbReference type="InterPro" id="IPR017853">
    <property type="entry name" value="GH"/>
</dbReference>
<feature type="transmembrane region" description="Helical" evidence="16">
    <location>
        <begin position="35"/>
        <end position="55"/>
    </location>
</feature>
<keyword evidence="9" id="KW-0136">Cellulose degradation</keyword>
<dbReference type="AlphaFoldDB" id="A0A6A6CRX2"/>
<evidence type="ECO:0000256" key="15">
    <source>
        <dbReference type="SAM" id="MobiDB-lite"/>
    </source>
</evidence>
<dbReference type="GO" id="GO:0030245">
    <property type="term" value="P:cellulose catabolic process"/>
    <property type="evidence" value="ECO:0007669"/>
    <property type="project" value="UniProtKB-UniPathway"/>
</dbReference>
<dbReference type="Gene3D" id="3.20.20.300">
    <property type="entry name" value="Glycoside hydrolase, family 3, N-terminal domain"/>
    <property type="match status" value="1"/>
</dbReference>
<evidence type="ECO:0000256" key="13">
    <source>
        <dbReference type="ARBA" id="ARBA00023326"/>
    </source>
</evidence>
<dbReference type="OrthoDB" id="416222at2759"/>
<evidence type="ECO:0000256" key="5">
    <source>
        <dbReference type="ARBA" id="ARBA00012744"/>
    </source>
</evidence>
<comment type="catalytic activity">
    <reaction evidence="1 14">
        <text>Hydrolysis of terminal, non-reducing beta-D-glucosyl residues with release of beta-D-glucose.</text>
        <dbReference type="EC" id="3.2.1.21"/>
    </reaction>
</comment>
<keyword evidence="16" id="KW-0472">Membrane</keyword>
<dbReference type="RefSeq" id="XP_033669817.1">
    <property type="nucleotide sequence ID" value="XM_033805629.1"/>
</dbReference>
<keyword evidence="13 14" id="KW-0624">Polysaccharide degradation</keyword>
<dbReference type="InterPro" id="IPR013783">
    <property type="entry name" value="Ig-like_fold"/>
</dbReference>
<comment type="subcellular location">
    <subcellularLocation>
        <location evidence="2">Secreted</location>
    </subcellularLocation>
</comment>
<gene>
    <name evidence="18" type="ORF">M409DRAFT_20944</name>
</gene>
<dbReference type="SUPFAM" id="SSF51445">
    <property type="entry name" value="(Trans)glycosidases"/>
    <property type="match status" value="1"/>
</dbReference>
<evidence type="ECO:0000313" key="18">
    <source>
        <dbReference type="EMBL" id="KAF2168928.1"/>
    </source>
</evidence>
<comment type="pathway">
    <text evidence="3 14">Glycan metabolism; cellulose degradation.</text>
</comment>
<evidence type="ECO:0000256" key="2">
    <source>
        <dbReference type="ARBA" id="ARBA00004613"/>
    </source>
</evidence>
<evidence type="ECO:0000256" key="6">
    <source>
        <dbReference type="ARBA" id="ARBA00022525"/>
    </source>
</evidence>
<dbReference type="PROSITE" id="PS00775">
    <property type="entry name" value="GLYCOSYL_HYDROL_F3"/>
    <property type="match status" value="1"/>
</dbReference>
<dbReference type="UniPathway" id="UPA00696"/>
<feature type="domain" description="Fibronectin type III-like" evidence="17">
    <location>
        <begin position="758"/>
        <end position="830"/>
    </location>
</feature>
<evidence type="ECO:0000256" key="12">
    <source>
        <dbReference type="ARBA" id="ARBA00023295"/>
    </source>
</evidence>
<keyword evidence="16" id="KW-1133">Transmembrane helix</keyword>
<keyword evidence="16" id="KW-0812">Transmembrane</keyword>
<dbReference type="PANTHER" id="PTHR42715">
    <property type="entry name" value="BETA-GLUCOSIDASE"/>
    <property type="match status" value="1"/>
</dbReference>
<dbReference type="InterPro" id="IPR001764">
    <property type="entry name" value="Glyco_hydro_3_N"/>
</dbReference>
<keyword evidence="11 14" id="KW-0119">Carbohydrate metabolism</keyword>
<evidence type="ECO:0000256" key="8">
    <source>
        <dbReference type="ARBA" id="ARBA00022801"/>
    </source>
</evidence>
<reference evidence="18" key="1">
    <citation type="journal article" date="2020" name="Stud. Mycol.">
        <title>101 Dothideomycetes genomes: a test case for predicting lifestyles and emergence of pathogens.</title>
        <authorList>
            <person name="Haridas S."/>
            <person name="Albert R."/>
            <person name="Binder M."/>
            <person name="Bloem J."/>
            <person name="Labutti K."/>
            <person name="Salamov A."/>
            <person name="Andreopoulos B."/>
            <person name="Baker S."/>
            <person name="Barry K."/>
            <person name="Bills G."/>
            <person name="Bluhm B."/>
            <person name="Cannon C."/>
            <person name="Castanera R."/>
            <person name="Culley D."/>
            <person name="Daum C."/>
            <person name="Ezra D."/>
            <person name="Gonzalez J."/>
            <person name="Henrissat B."/>
            <person name="Kuo A."/>
            <person name="Liang C."/>
            <person name="Lipzen A."/>
            <person name="Lutzoni F."/>
            <person name="Magnuson J."/>
            <person name="Mondo S."/>
            <person name="Nolan M."/>
            <person name="Ohm R."/>
            <person name="Pangilinan J."/>
            <person name="Park H.-J."/>
            <person name="Ramirez L."/>
            <person name="Alfaro M."/>
            <person name="Sun H."/>
            <person name="Tritt A."/>
            <person name="Yoshinaga Y."/>
            <person name="Zwiers L.-H."/>
            <person name="Turgeon B."/>
            <person name="Goodwin S."/>
            <person name="Spatafora J."/>
            <person name="Crous P."/>
            <person name="Grigoriev I."/>
        </authorList>
    </citation>
    <scope>NUCLEOTIDE SEQUENCE</scope>
    <source>
        <strain evidence="18">ATCC 36951</strain>
    </source>
</reference>
<evidence type="ECO:0000259" key="17">
    <source>
        <dbReference type="SMART" id="SM01217"/>
    </source>
</evidence>
<evidence type="ECO:0000256" key="9">
    <source>
        <dbReference type="ARBA" id="ARBA00023001"/>
    </source>
</evidence>
<dbReference type="GeneID" id="54558901"/>
<evidence type="ECO:0000256" key="1">
    <source>
        <dbReference type="ARBA" id="ARBA00000448"/>
    </source>
</evidence>